<dbReference type="Pfam" id="PF14602">
    <property type="entry name" value="Hexapep_2"/>
    <property type="match status" value="1"/>
</dbReference>
<comment type="catalytic activity">
    <reaction evidence="9">
        <text>(S)-2,3,4,5-tetrahydrodipicolinate + succinyl-CoA + H2O = (S)-2-succinylamino-6-oxoheptanedioate + CoA</text>
        <dbReference type="Rhea" id="RHEA:17325"/>
        <dbReference type="ChEBI" id="CHEBI:15377"/>
        <dbReference type="ChEBI" id="CHEBI:15685"/>
        <dbReference type="ChEBI" id="CHEBI:16845"/>
        <dbReference type="ChEBI" id="CHEBI:57287"/>
        <dbReference type="ChEBI" id="CHEBI:57292"/>
        <dbReference type="EC" id="2.3.1.117"/>
    </reaction>
</comment>
<dbReference type="PROSITE" id="PS00101">
    <property type="entry name" value="HEXAPEP_TRANSFERASES"/>
    <property type="match status" value="1"/>
</dbReference>
<dbReference type="NCBIfam" id="NF008808">
    <property type="entry name" value="PRK11830.1"/>
    <property type="match status" value="1"/>
</dbReference>
<keyword evidence="5 9" id="KW-0677">Repeat</keyword>
<comment type="pathway">
    <text evidence="9">Amino-acid biosynthesis; L-lysine biosynthesis via DAP pathway; LL-2,6-diaminopimelate from (S)-tetrahydrodipicolinate (succinylase route): step 1/3.</text>
</comment>
<dbReference type="Gene3D" id="2.160.10.10">
    <property type="entry name" value="Hexapeptide repeat proteins"/>
    <property type="match status" value="1"/>
</dbReference>
<comment type="subcellular location">
    <subcellularLocation>
        <location evidence="9">Cytoplasm</location>
    </subcellularLocation>
</comment>
<evidence type="ECO:0000256" key="2">
    <source>
        <dbReference type="ARBA" id="ARBA00022490"/>
    </source>
</evidence>
<comment type="subunit">
    <text evidence="9">Homotrimer.</text>
</comment>
<keyword evidence="12" id="KW-1185">Reference proteome</keyword>
<dbReference type="CDD" id="cd03350">
    <property type="entry name" value="LbH_THP_succinylT"/>
    <property type="match status" value="1"/>
</dbReference>
<dbReference type="EC" id="2.3.1.117" evidence="9"/>
<dbReference type="GO" id="GO:0016779">
    <property type="term" value="F:nucleotidyltransferase activity"/>
    <property type="evidence" value="ECO:0007669"/>
    <property type="project" value="TreeGrafter"/>
</dbReference>
<dbReference type="AlphaFoldDB" id="A0A1I6MZD0"/>
<dbReference type="InterPro" id="IPR037133">
    <property type="entry name" value="THP_succinylTrfase_N_sf"/>
</dbReference>
<dbReference type="SUPFAM" id="SSF51161">
    <property type="entry name" value="Trimeric LpxA-like enzymes"/>
    <property type="match status" value="1"/>
</dbReference>
<dbReference type="NCBIfam" id="TIGR00965">
    <property type="entry name" value="dapD"/>
    <property type="match status" value="1"/>
</dbReference>
<protein>
    <recommendedName>
        <fullName evidence="9">2,3,4,5-tetrahydropyridine-2,6-dicarboxylate N-succinyltransferase</fullName>
        <ecNumber evidence="9">2.3.1.117</ecNumber>
    </recommendedName>
    <alternativeName>
        <fullName evidence="9">Tetrahydrodipicolinate N-succinyltransferase</fullName>
        <shortName evidence="9">THDP succinyltransferase</shortName>
        <shortName evidence="9">THP succinyltransferase</shortName>
        <shortName evidence="9">Tetrahydropicolinate succinylase</shortName>
    </alternativeName>
</protein>
<dbReference type="GO" id="GO:0009089">
    <property type="term" value="P:lysine biosynthetic process via diaminopimelate"/>
    <property type="evidence" value="ECO:0007669"/>
    <property type="project" value="UniProtKB-UniRule"/>
</dbReference>
<evidence type="ECO:0000256" key="7">
    <source>
        <dbReference type="ARBA" id="ARBA00023154"/>
    </source>
</evidence>
<dbReference type="UniPathway" id="UPA00034">
    <property type="reaction ID" value="UER00019"/>
</dbReference>
<dbReference type="RefSeq" id="WP_090209671.1">
    <property type="nucleotide sequence ID" value="NZ_FOZM01000003.1"/>
</dbReference>
<gene>
    <name evidence="9" type="primary">dapD</name>
    <name evidence="11" type="ORF">SAMN05444714_2726</name>
</gene>
<feature type="binding site" evidence="9">
    <location>
        <position position="147"/>
    </location>
    <ligand>
        <name>substrate</name>
    </ligand>
</feature>
<evidence type="ECO:0000313" key="12">
    <source>
        <dbReference type="Proteomes" id="UP000198926"/>
    </source>
</evidence>
<dbReference type="PANTHER" id="PTHR19136:SF52">
    <property type="entry name" value="2,3,4,5-TETRAHYDROPYRIDINE-2,6-DICARBOXYLATE N-SUCCINYLTRANSFERASE"/>
    <property type="match status" value="1"/>
</dbReference>
<evidence type="ECO:0000256" key="8">
    <source>
        <dbReference type="ARBA" id="ARBA00023315"/>
    </source>
</evidence>
<evidence type="ECO:0000256" key="1">
    <source>
        <dbReference type="ARBA" id="ARBA00007274"/>
    </source>
</evidence>
<sequence>MTTDTAALETAIEAAWDARDGITSATTGETRDAIEETLHALDSGQLRVAERQDDGNWHVNQWAKKAVLLGFRIKDMEPQSGGPQGAGWWDKVDSKFKGWEAADWQAAGFRAVPNCVVRKSAYIAPGVVLMPSFVNLGAYVDEGTMVDTWATVGSCAQIGKNVHLSGGVGIGGVLEPMQAGPTIIEDNCFIGARSEVVEGCIVREGSVLGMGVFIGKSTKIVDRETGEVMYGEVPPYSVVVAGSMPSKNNVSLYCAVIVKRVDEKTRSKTGINELLRD</sequence>
<dbReference type="GO" id="GO:0005737">
    <property type="term" value="C:cytoplasm"/>
    <property type="evidence" value="ECO:0007669"/>
    <property type="project" value="UniProtKB-SubCell"/>
</dbReference>
<evidence type="ECO:0000256" key="5">
    <source>
        <dbReference type="ARBA" id="ARBA00022737"/>
    </source>
</evidence>
<dbReference type="OrthoDB" id="9775362at2"/>
<keyword evidence="6 9" id="KW-0220">Diaminopimelate biosynthesis</keyword>
<dbReference type="InterPro" id="IPR005664">
    <property type="entry name" value="DapD_Trfase_Hexpep_rpt_fam"/>
</dbReference>
<keyword evidence="8 9" id="KW-0012">Acyltransferase</keyword>
<dbReference type="EMBL" id="FOZM01000003">
    <property type="protein sequence ID" value="SFS21053.1"/>
    <property type="molecule type" value="Genomic_DNA"/>
</dbReference>
<dbReference type="PANTHER" id="PTHR19136">
    <property type="entry name" value="MOLYBDENUM COFACTOR GUANYLYLTRANSFERASE"/>
    <property type="match status" value="1"/>
</dbReference>
<proteinExistence type="inferred from homology"/>
<dbReference type="InterPro" id="IPR011004">
    <property type="entry name" value="Trimer_LpxA-like_sf"/>
</dbReference>
<dbReference type="GO" id="GO:0008666">
    <property type="term" value="F:2,3,4,5-tetrahydropyridine-2,6-dicarboxylate N-succinyltransferase activity"/>
    <property type="evidence" value="ECO:0007669"/>
    <property type="project" value="UniProtKB-UniRule"/>
</dbReference>
<keyword evidence="2 9" id="KW-0963">Cytoplasm</keyword>
<evidence type="ECO:0000313" key="11">
    <source>
        <dbReference type="EMBL" id="SFS21053.1"/>
    </source>
</evidence>
<feature type="domain" description="Tetrahydrodipicolinate-N-succinyltransferase chain A" evidence="10">
    <location>
        <begin position="8"/>
        <end position="73"/>
    </location>
</feature>
<feature type="binding site" evidence="9">
    <location>
        <position position="110"/>
    </location>
    <ligand>
        <name>substrate</name>
    </ligand>
</feature>
<dbReference type="Proteomes" id="UP000198926">
    <property type="component" value="Unassembled WGS sequence"/>
</dbReference>
<dbReference type="GO" id="GO:0019877">
    <property type="term" value="P:diaminopimelate biosynthetic process"/>
    <property type="evidence" value="ECO:0007669"/>
    <property type="project" value="UniProtKB-UniRule"/>
</dbReference>
<dbReference type="InterPro" id="IPR018357">
    <property type="entry name" value="Hexapep_transf_CS"/>
</dbReference>
<dbReference type="STRING" id="1123755.SAMN05444714_2726"/>
<dbReference type="InterPro" id="IPR001451">
    <property type="entry name" value="Hexapep"/>
</dbReference>
<keyword evidence="7 9" id="KW-0457">Lysine biosynthesis</keyword>
<comment type="similarity">
    <text evidence="1 9">Belongs to the transferase hexapeptide repeat family.</text>
</comment>
<dbReference type="Pfam" id="PF14805">
    <property type="entry name" value="THDPS_N_2"/>
    <property type="match status" value="1"/>
</dbReference>
<dbReference type="InterPro" id="IPR023180">
    <property type="entry name" value="THP_succinylTrfase_dom1"/>
</dbReference>
<dbReference type="HAMAP" id="MF_00811">
    <property type="entry name" value="DapD"/>
    <property type="match status" value="1"/>
</dbReference>
<keyword evidence="3 9" id="KW-0028">Amino-acid biosynthesis</keyword>
<evidence type="ECO:0000256" key="4">
    <source>
        <dbReference type="ARBA" id="ARBA00022679"/>
    </source>
</evidence>
<reference evidence="11 12" key="1">
    <citation type="submission" date="2016-10" db="EMBL/GenBank/DDBJ databases">
        <authorList>
            <person name="de Groot N.N."/>
        </authorList>
    </citation>
    <scope>NUCLEOTIDE SEQUENCE [LARGE SCALE GENOMIC DNA]</scope>
    <source>
        <strain evidence="11 12">DSM 29433</strain>
    </source>
</reference>
<accession>A0A1I6MZD0</accession>
<keyword evidence="4 9" id="KW-0808">Transferase</keyword>
<dbReference type="Gene3D" id="1.10.166.10">
    <property type="entry name" value="Tetrahydrodipicolinate-N-succinyltransferase, N-terminal domain"/>
    <property type="match status" value="1"/>
</dbReference>
<evidence type="ECO:0000256" key="9">
    <source>
        <dbReference type="HAMAP-Rule" id="MF_00811"/>
    </source>
</evidence>
<name>A0A1I6MZD0_9RHOB</name>
<evidence type="ECO:0000256" key="3">
    <source>
        <dbReference type="ARBA" id="ARBA00022605"/>
    </source>
</evidence>
<evidence type="ECO:0000259" key="10">
    <source>
        <dbReference type="Pfam" id="PF14805"/>
    </source>
</evidence>
<organism evidence="11 12">
    <name type="scientific">Yoonia litorea</name>
    <dbReference type="NCBI Taxonomy" id="1123755"/>
    <lineage>
        <taxon>Bacteria</taxon>
        <taxon>Pseudomonadati</taxon>
        <taxon>Pseudomonadota</taxon>
        <taxon>Alphaproteobacteria</taxon>
        <taxon>Rhodobacterales</taxon>
        <taxon>Paracoccaceae</taxon>
        <taxon>Yoonia</taxon>
    </lineage>
</organism>
<evidence type="ECO:0000256" key="6">
    <source>
        <dbReference type="ARBA" id="ARBA00022915"/>
    </source>
</evidence>